<gene>
    <name evidence="1" type="ORF">EX30DRAFT_227431</name>
</gene>
<reference evidence="1 2" key="1">
    <citation type="submission" date="2019-04" db="EMBL/GenBank/DDBJ databases">
        <title>Comparative genomics and transcriptomics to analyze fruiting body development in filamentous ascomycetes.</title>
        <authorList>
            <consortium name="DOE Joint Genome Institute"/>
            <person name="Lutkenhaus R."/>
            <person name="Traeger S."/>
            <person name="Breuer J."/>
            <person name="Kuo A."/>
            <person name="Lipzen A."/>
            <person name="Pangilinan J."/>
            <person name="Dilworth D."/>
            <person name="Sandor L."/>
            <person name="Poggeler S."/>
            <person name="Barry K."/>
            <person name="Grigoriev I.V."/>
            <person name="Nowrousian M."/>
        </authorList>
    </citation>
    <scope>NUCLEOTIDE SEQUENCE [LARGE SCALE GENOMIC DNA]</scope>
    <source>
        <strain evidence="1 2">CBS 389.68</strain>
    </source>
</reference>
<dbReference type="OrthoDB" id="194358at2759"/>
<dbReference type="SUPFAM" id="SSF48403">
    <property type="entry name" value="Ankyrin repeat"/>
    <property type="match status" value="1"/>
</dbReference>
<evidence type="ECO:0000313" key="1">
    <source>
        <dbReference type="EMBL" id="TGZ76849.1"/>
    </source>
</evidence>
<evidence type="ECO:0000313" key="2">
    <source>
        <dbReference type="Proteomes" id="UP000298138"/>
    </source>
</evidence>
<keyword evidence="2" id="KW-1185">Reference proteome</keyword>
<dbReference type="EMBL" id="ML220165">
    <property type="protein sequence ID" value="TGZ76849.1"/>
    <property type="molecule type" value="Genomic_DNA"/>
</dbReference>
<accession>A0A4S2MNN2</accession>
<organism evidence="1 2">
    <name type="scientific">Ascodesmis nigricans</name>
    <dbReference type="NCBI Taxonomy" id="341454"/>
    <lineage>
        <taxon>Eukaryota</taxon>
        <taxon>Fungi</taxon>
        <taxon>Dikarya</taxon>
        <taxon>Ascomycota</taxon>
        <taxon>Pezizomycotina</taxon>
        <taxon>Pezizomycetes</taxon>
        <taxon>Pezizales</taxon>
        <taxon>Ascodesmidaceae</taxon>
        <taxon>Ascodesmis</taxon>
    </lineage>
</organism>
<dbReference type="Proteomes" id="UP000298138">
    <property type="component" value="Unassembled WGS sequence"/>
</dbReference>
<dbReference type="InParanoid" id="A0A4S2MNN2"/>
<dbReference type="InterPro" id="IPR036770">
    <property type="entry name" value="Ankyrin_rpt-contain_sf"/>
</dbReference>
<dbReference type="Gene3D" id="1.25.40.20">
    <property type="entry name" value="Ankyrin repeat-containing domain"/>
    <property type="match status" value="1"/>
</dbReference>
<proteinExistence type="predicted"/>
<dbReference type="AlphaFoldDB" id="A0A4S2MNN2"/>
<protein>
    <submittedName>
        <fullName evidence="1">Uncharacterized protein</fullName>
    </submittedName>
</protein>
<sequence length="230" mass="25724">MLVRRNYECLRVLLRTTDKSQVLFHAATRGSGELVGPLVTIGADINERDYHDQTACLKRLSRQHGSVTALLELGSCASGGDISSVTPLSLAASLGDMIVARKLLEKGVRPDDAMRKDDTTPHYAMQNRQNFQLKVPALFSAITLSTKVNRSSPWVRQVESNPEGQKKVLRPFLSFGASKTFDHHLWDSAAPLFGPQIKHWKCWILSWNAPPTVTSLIIRTRKANRFFTKL</sequence>
<name>A0A4S2MNN2_9PEZI</name>